<evidence type="ECO:0000259" key="4">
    <source>
        <dbReference type="PROSITE" id="PS51755"/>
    </source>
</evidence>
<dbReference type="EMBL" id="NWTN01000007">
    <property type="protein sequence ID" value="PRQ67101.1"/>
    <property type="molecule type" value="Genomic_DNA"/>
</dbReference>
<evidence type="ECO:0000256" key="1">
    <source>
        <dbReference type="ARBA" id="ARBA00023125"/>
    </source>
</evidence>
<protein>
    <recommendedName>
        <fullName evidence="4">OmpR/PhoB-type domain-containing protein</fullName>
    </recommendedName>
</protein>
<dbReference type="RefSeq" id="WP_062459949.1">
    <property type="nucleotide sequence ID" value="NZ_NWTN01000007.1"/>
</dbReference>
<feature type="DNA-binding region" description="OmpR/PhoB-type" evidence="2">
    <location>
        <begin position="26"/>
        <end position="127"/>
    </location>
</feature>
<comment type="caution">
    <text evidence="5">The sequence shown here is derived from an EMBL/GenBank/DDBJ whole genome shotgun (WGS) entry which is preliminary data.</text>
</comment>
<dbReference type="CDD" id="cd00383">
    <property type="entry name" value="trans_reg_C"/>
    <property type="match status" value="1"/>
</dbReference>
<dbReference type="Proteomes" id="UP000238163">
    <property type="component" value="Unassembled WGS sequence"/>
</dbReference>
<dbReference type="InterPro" id="IPR016032">
    <property type="entry name" value="Sig_transdc_resp-reg_C-effctor"/>
</dbReference>
<dbReference type="Pfam" id="PF00486">
    <property type="entry name" value="Trans_reg_C"/>
    <property type="match status" value="1"/>
</dbReference>
<gene>
    <name evidence="5" type="ORF">COR51_13300</name>
</gene>
<dbReference type="InterPro" id="IPR001867">
    <property type="entry name" value="OmpR/PhoB-type_DNA-bd"/>
</dbReference>
<evidence type="ECO:0000313" key="5">
    <source>
        <dbReference type="EMBL" id="PRQ67101.1"/>
    </source>
</evidence>
<organism evidence="5 6">
    <name type="scientific">Vibrio mediterranei</name>
    <dbReference type="NCBI Taxonomy" id="689"/>
    <lineage>
        <taxon>Bacteria</taxon>
        <taxon>Pseudomonadati</taxon>
        <taxon>Pseudomonadota</taxon>
        <taxon>Gammaproteobacteria</taxon>
        <taxon>Vibrionales</taxon>
        <taxon>Vibrionaceae</taxon>
        <taxon>Vibrio</taxon>
    </lineage>
</organism>
<sequence length="531" mass="61946">MLTLGYYLAHLLCHMTDLLHKAKAEDSSIRIGELNYNPNSRELSFSGNVVNLEQRTLDILELLLQNVGKPTSAEEIIDVVWGNKYISKNVISNRISTLRSIFKSLDTVNEAHKLLVTYPKKGYFLNREFVSLVPNRTDLNIDPTKPEASHFKLRDLAKFNKNAILVTLIIAALFTYYFLHMTINQTGFSNNNHANSEYISTADIDLLLYSILASDDYSKRYLKNLKFLMMQSQLYNSQINVVNKESPSFYLSAFQEDRYWPGAKDIKHSEYTLNVNINRYKRTNELVIVINIVDNMSKKLSYRYKSIIDPRDIKESVKKINAHIVNFFSIKNGSCYTPQSNLYELTNNPHRYSIDKILQRGYADIDEINYLTPYVLSNTTISNEIVRKWAYLLEASNTEFQRDVDIWLSLLFYRVNDFYNSERYFIKSESIKMIDNSFLYLVRSDISIRLSDENKFLEYYMKSLMSLINIVSAKYVYHRIANLNNSAECLSPWKELDSVLALNQVNPFWINSFTSYCKRASPYLNYYSKPT</sequence>
<dbReference type="SMART" id="SM00862">
    <property type="entry name" value="Trans_reg_C"/>
    <property type="match status" value="1"/>
</dbReference>
<evidence type="ECO:0000256" key="3">
    <source>
        <dbReference type="SAM" id="Phobius"/>
    </source>
</evidence>
<keyword evidence="1 2" id="KW-0238">DNA-binding</keyword>
<keyword evidence="3" id="KW-1133">Transmembrane helix</keyword>
<evidence type="ECO:0000313" key="6">
    <source>
        <dbReference type="Proteomes" id="UP000238163"/>
    </source>
</evidence>
<evidence type="ECO:0000256" key="2">
    <source>
        <dbReference type="PROSITE-ProRule" id="PRU01091"/>
    </source>
</evidence>
<dbReference type="InterPro" id="IPR036388">
    <property type="entry name" value="WH-like_DNA-bd_sf"/>
</dbReference>
<feature type="domain" description="OmpR/PhoB-type" evidence="4">
    <location>
        <begin position="26"/>
        <end position="127"/>
    </location>
</feature>
<feature type="transmembrane region" description="Helical" evidence="3">
    <location>
        <begin position="162"/>
        <end position="179"/>
    </location>
</feature>
<reference evidence="5 6" key="1">
    <citation type="submission" date="2018-03" db="EMBL/GenBank/DDBJ databases">
        <title>Genetic Diversity and Phenotypic Plasticity of AHL Mediated Quorum Sensing in Environmental Strains of Vibrio mediterranei.</title>
        <authorList>
            <person name="Lantoine F."/>
            <person name="Vouve F."/>
        </authorList>
    </citation>
    <scope>NUCLEOTIDE SEQUENCE [LARGE SCALE GENOMIC DNA]</scope>
    <source>
        <strain evidence="5 6">17LN0615E</strain>
    </source>
</reference>
<dbReference type="Gene3D" id="1.10.10.10">
    <property type="entry name" value="Winged helix-like DNA-binding domain superfamily/Winged helix DNA-binding domain"/>
    <property type="match status" value="1"/>
</dbReference>
<keyword evidence="6" id="KW-1185">Reference proteome</keyword>
<dbReference type="SUPFAM" id="SSF46894">
    <property type="entry name" value="C-terminal effector domain of the bipartite response regulators"/>
    <property type="match status" value="1"/>
</dbReference>
<accession>A0ABX5DFN0</accession>
<keyword evidence="3" id="KW-0812">Transmembrane</keyword>
<dbReference type="PROSITE" id="PS51755">
    <property type="entry name" value="OMPR_PHOB"/>
    <property type="match status" value="1"/>
</dbReference>
<name>A0ABX5DFN0_9VIBR</name>
<proteinExistence type="predicted"/>
<keyword evidence="3" id="KW-0472">Membrane</keyword>